<dbReference type="PANTHER" id="PTHR12441">
    <property type="entry name" value="ATP SYNTHASE COUPLING FACTOR 6, MITOCHONDRIAL"/>
    <property type="match status" value="1"/>
</dbReference>
<dbReference type="GO" id="GO:0005743">
    <property type="term" value="C:mitochondrial inner membrane"/>
    <property type="evidence" value="ECO:0007669"/>
    <property type="project" value="UniProtKB-SubCell"/>
</dbReference>
<name>A0A8J1TWQ9_OWEFU</name>
<dbReference type="FunFam" id="1.10.246.110:FF:000001">
    <property type="entry name" value="ATP synthase-coupling factor 6, mitochondrial"/>
    <property type="match status" value="1"/>
</dbReference>
<keyword evidence="5" id="KW-0375">Hydrogen ion transport</keyword>
<evidence type="ECO:0000256" key="9">
    <source>
        <dbReference type="ARBA" id="ARBA00023136"/>
    </source>
</evidence>
<comment type="caution">
    <text evidence="10">The sequence shown here is derived from an EMBL/GenBank/DDBJ whole genome shotgun (WGS) entry which is preliminary data.</text>
</comment>
<comment type="similarity">
    <text evidence="2">Belongs to the eukaryotic ATPase subunit F6 family.</text>
</comment>
<dbReference type="SUPFAM" id="SSF111357">
    <property type="entry name" value="Mitochondrial ATP synthase coupling factor 6"/>
    <property type="match status" value="1"/>
</dbReference>
<dbReference type="GO" id="GO:0045259">
    <property type="term" value="C:proton-transporting ATP synthase complex"/>
    <property type="evidence" value="ECO:0007669"/>
    <property type="project" value="UniProtKB-KW"/>
</dbReference>
<evidence type="ECO:0000256" key="4">
    <source>
        <dbReference type="ARBA" id="ARBA00022547"/>
    </source>
</evidence>
<keyword evidence="11" id="KW-1185">Reference proteome</keyword>
<dbReference type="PANTHER" id="PTHR12441:SF10">
    <property type="entry name" value="ATP SYNTHASE-COUPLING FACTOR 6, MITOCHONDRIAL"/>
    <property type="match status" value="1"/>
</dbReference>
<evidence type="ECO:0000256" key="7">
    <source>
        <dbReference type="ARBA" id="ARBA00023065"/>
    </source>
</evidence>
<gene>
    <name evidence="10" type="ORF">OFUS_LOCUS20875</name>
</gene>
<dbReference type="Gene3D" id="1.10.246.110">
    <property type="entry name" value="Mitochondrial ATP synthase-coupling factor 6"/>
    <property type="match status" value="1"/>
</dbReference>
<evidence type="ECO:0000256" key="1">
    <source>
        <dbReference type="ARBA" id="ARBA00004273"/>
    </source>
</evidence>
<dbReference type="GO" id="GO:0015078">
    <property type="term" value="F:proton transmembrane transporter activity"/>
    <property type="evidence" value="ECO:0007669"/>
    <property type="project" value="InterPro"/>
</dbReference>
<dbReference type="InterPro" id="IPR036204">
    <property type="entry name" value="ATP_synth_f6_sf_mt"/>
</dbReference>
<protein>
    <recommendedName>
        <fullName evidence="12">ATP synthase-coupling factor 6, mitochondrial</fullName>
    </recommendedName>
</protein>
<keyword evidence="3" id="KW-0813">Transport</keyword>
<evidence type="ECO:0000313" key="11">
    <source>
        <dbReference type="Proteomes" id="UP000749559"/>
    </source>
</evidence>
<dbReference type="Proteomes" id="UP000749559">
    <property type="component" value="Unassembled WGS sequence"/>
</dbReference>
<dbReference type="AlphaFoldDB" id="A0A8J1TWQ9"/>
<keyword evidence="9" id="KW-0472">Membrane</keyword>
<proteinExistence type="inferred from homology"/>
<organism evidence="10 11">
    <name type="scientific">Owenia fusiformis</name>
    <name type="common">Polychaete worm</name>
    <dbReference type="NCBI Taxonomy" id="6347"/>
    <lineage>
        <taxon>Eukaryota</taxon>
        <taxon>Metazoa</taxon>
        <taxon>Spiralia</taxon>
        <taxon>Lophotrochozoa</taxon>
        <taxon>Annelida</taxon>
        <taxon>Polychaeta</taxon>
        <taxon>Sedentaria</taxon>
        <taxon>Canalipalpata</taxon>
        <taxon>Sabellida</taxon>
        <taxon>Oweniida</taxon>
        <taxon>Oweniidae</taxon>
        <taxon>Owenia</taxon>
    </lineage>
</organism>
<evidence type="ECO:0000256" key="2">
    <source>
        <dbReference type="ARBA" id="ARBA00007346"/>
    </source>
</evidence>
<evidence type="ECO:0000313" key="10">
    <source>
        <dbReference type="EMBL" id="CAH1796469.1"/>
    </source>
</evidence>
<keyword evidence="6" id="KW-0999">Mitochondrion inner membrane</keyword>
<keyword evidence="8" id="KW-0496">Mitochondrion</keyword>
<evidence type="ECO:0000256" key="3">
    <source>
        <dbReference type="ARBA" id="ARBA00022448"/>
    </source>
</evidence>
<evidence type="ECO:0000256" key="5">
    <source>
        <dbReference type="ARBA" id="ARBA00022781"/>
    </source>
</evidence>
<accession>A0A8J1TWQ9</accession>
<dbReference type="Pfam" id="PF05511">
    <property type="entry name" value="ATP-synt_F6"/>
    <property type="match status" value="1"/>
</dbReference>
<dbReference type="GO" id="GO:0015986">
    <property type="term" value="P:proton motive force-driven ATP synthesis"/>
    <property type="evidence" value="ECO:0007669"/>
    <property type="project" value="InterPro"/>
</dbReference>
<keyword evidence="7" id="KW-0406">Ion transport</keyword>
<dbReference type="EMBL" id="CAIIXF020000010">
    <property type="protein sequence ID" value="CAH1796469.1"/>
    <property type="molecule type" value="Genomic_DNA"/>
</dbReference>
<sequence length="144" mass="15819">MLTRVLLKVSQAGQCVRTQFSRNLGVSAVVTQKAQANLDPIQQLFLEKVRDYSKQSKAAGGKLVGASPDVEKQLDEQLAKIDRVYNAKGQDMTKFPALNFQDLPLEPPGIEVSKESADAHVTPLVNLTSSESEADDPNKPYFEM</sequence>
<evidence type="ECO:0008006" key="12">
    <source>
        <dbReference type="Google" id="ProtNLM"/>
    </source>
</evidence>
<dbReference type="InterPro" id="IPR008387">
    <property type="entry name" value="ATP_synth_f6_mt"/>
</dbReference>
<evidence type="ECO:0000256" key="8">
    <source>
        <dbReference type="ARBA" id="ARBA00023128"/>
    </source>
</evidence>
<evidence type="ECO:0000256" key="6">
    <source>
        <dbReference type="ARBA" id="ARBA00022792"/>
    </source>
</evidence>
<keyword evidence="4" id="KW-0138">CF(0)</keyword>
<reference evidence="10" key="1">
    <citation type="submission" date="2022-03" db="EMBL/GenBank/DDBJ databases">
        <authorList>
            <person name="Martin C."/>
        </authorList>
    </citation>
    <scope>NUCLEOTIDE SEQUENCE</scope>
</reference>
<comment type="subcellular location">
    <subcellularLocation>
        <location evidence="1">Mitochondrion inner membrane</location>
    </subcellularLocation>
</comment>
<dbReference type="OrthoDB" id="8902296at2759"/>